<dbReference type="PANTHER" id="PTHR23514">
    <property type="entry name" value="BYPASS OF STOP CODON PROTEIN 6"/>
    <property type="match status" value="1"/>
</dbReference>
<feature type="transmembrane region" description="Helical" evidence="7">
    <location>
        <begin position="309"/>
        <end position="330"/>
    </location>
</feature>
<feature type="transmembrane region" description="Helical" evidence="7">
    <location>
        <begin position="337"/>
        <end position="359"/>
    </location>
</feature>
<evidence type="ECO:0000256" key="4">
    <source>
        <dbReference type="ARBA" id="ARBA00022692"/>
    </source>
</evidence>
<evidence type="ECO:0000256" key="2">
    <source>
        <dbReference type="ARBA" id="ARBA00008335"/>
    </source>
</evidence>
<evidence type="ECO:0000313" key="10">
    <source>
        <dbReference type="EMBL" id="CBK20371.2"/>
    </source>
</evidence>
<feature type="transmembrane region" description="Helical" evidence="7">
    <location>
        <begin position="371"/>
        <end position="394"/>
    </location>
</feature>
<feature type="chain" id="PRO_5003117608" description="Major facilitator superfamily (MFS) profile domain-containing protein" evidence="8">
    <location>
        <begin position="24"/>
        <end position="417"/>
    </location>
</feature>
<dbReference type="InterPro" id="IPR020846">
    <property type="entry name" value="MFS_dom"/>
</dbReference>
<feature type="transmembrane region" description="Helical" evidence="7">
    <location>
        <begin position="170"/>
        <end position="192"/>
    </location>
</feature>
<dbReference type="SUPFAM" id="SSF103473">
    <property type="entry name" value="MFS general substrate transporter"/>
    <property type="match status" value="1"/>
</dbReference>
<evidence type="ECO:0000256" key="3">
    <source>
        <dbReference type="ARBA" id="ARBA00022448"/>
    </source>
</evidence>
<dbReference type="GO" id="GO:0016020">
    <property type="term" value="C:membrane"/>
    <property type="evidence" value="ECO:0007669"/>
    <property type="project" value="TreeGrafter"/>
</dbReference>
<feature type="transmembrane region" description="Helical" evidence="7">
    <location>
        <begin position="213"/>
        <end position="231"/>
    </location>
</feature>
<dbReference type="OrthoDB" id="413079at2759"/>
<organism evidence="10">
    <name type="scientific">Blastocystis hominis</name>
    <dbReference type="NCBI Taxonomy" id="12968"/>
    <lineage>
        <taxon>Eukaryota</taxon>
        <taxon>Sar</taxon>
        <taxon>Stramenopiles</taxon>
        <taxon>Bigyra</taxon>
        <taxon>Opalozoa</taxon>
        <taxon>Opalinata</taxon>
        <taxon>Blastocystidae</taxon>
        <taxon>Blastocystis</taxon>
    </lineage>
</organism>
<keyword evidence="6 7" id="KW-0472">Membrane</keyword>
<dbReference type="InterPro" id="IPR011701">
    <property type="entry name" value="MFS"/>
</dbReference>
<dbReference type="PROSITE" id="PS50850">
    <property type="entry name" value="MFS"/>
    <property type="match status" value="1"/>
</dbReference>
<evidence type="ECO:0000256" key="5">
    <source>
        <dbReference type="ARBA" id="ARBA00022989"/>
    </source>
</evidence>
<dbReference type="InterPro" id="IPR036259">
    <property type="entry name" value="MFS_trans_sf"/>
</dbReference>
<dbReference type="Proteomes" id="UP000008312">
    <property type="component" value="Unassembled WGS sequence"/>
</dbReference>
<dbReference type="RefSeq" id="XP_012894419.1">
    <property type="nucleotide sequence ID" value="XM_013038965.1"/>
</dbReference>
<protein>
    <recommendedName>
        <fullName evidence="9">Major facilitator superfamily (MFS) profile domain-containing protein</fullName>
    </recommendedName>
</protein>
<sequence>MISGISKTQFWLLVFCAYGCMLGQGFIDNTRSVTFPMMRDDLHLSYKQYGSLQSMAQFSYLVWSFAVAASLQKLGFKTVILSAFIISIIGCGITALANGYWTLFLFQFLACAGMGGLDDAPHALSSLLFKKNTGILMLLLHSCYGLGAVIGPIFAHYVEELLPKYSFRGITLAMCGPLALLALIILFIPFAIKKPVSEEQVANHTGFTVWKALASPVVWFQSITLILLTTGERATSTWAGLYLEDVLHLDPAVEGAWFNSCFYVAFTLARLLGGVLVDWIGAFSTEYLVTTLAIIIFTAGLLAGKTGLYILPFAGCAVAFFWPTYIVICMRYWGENASVPISCILPIQAFLGIFVQYLLGWLNDAFGPSVAYWSTVPFISLALVCVVINHLMVLKKEKKEKETKEAEEALLKEQNVC</sequence>
<proteinExistence type="inferred from homology"/>
<feature type="signal peptide" evidence="8">
    <location>
        <begin position="1"/>
        <end position="23"/>
    </location>
</feature>
<feature type="transmembrane region" description="Helical" evidence="7">
    <location>
        <begin position="136"/>
        <end position="158"/>
    </location>
</feature>
<keyword evidence="5 7" id="KW-1133">Transmembrane helix</keyword>
<dbReference type="EMBL" id="FN668639">
    <property type="protein sequence ID" value="CBK20371.2"/>
    <property type="molecule type" value="Genomic_DNA"/>
</dbReference>
<dbReference type="AlphaFoldDB" id="D8LXR6"/>
<feature type="transmembrane region" description="Helical" evidence="7">
    <location>
        <begin position="287"/>
        <end position="303"/>
    </location>
</feature>
<keyword evidence="4 7" id="KW-0812">Transmembrane</keyword>
<dbReference type="GO" id="GO:0012505">
    <property type="term" value="C:endomembrane system"/>
    <property type="evidence" value="ECO:0007669"/>
    <property type="project" value="UniProtKB-SubCell"/>
</dbReference>
<name>D8LXR6_BLAHO</name>
<evidence type="ECO:0000256" key="1">
    <source>
        <dbReference type="ARBA" id="ARBA00004127"/>
    </source>
</evidence>
<dbReference type="GO" id="GO:0022857">
    <property type="term" value="F:transmembrane transporter activity"/>
    <property type="evidence" value="ECO:0007669"/>
    <property type="project" value="InterPro"/>
</dbReference>
<keyword evidence="8" id="KW-0732">Signal</keyword>
<feature type="domain" description="Major facilitator superfamily (MFS) profile" evidence="9">
    <location>
        <begin position="1"/>
        <end position="400"/>
    </location>
</feature>
<dbReference type="Pfam" id="PF07690">
    <property type="entry name" value="MFS_1"/>
    <property type="match status" value="1"/>
</dbReference>
<evidence type="ECO:0000256" key="8">
    <source>
        <dbReference type="SAM" id="SignalP"/>
    </source>
</evidence>
<accession>D8LXR6</accession>
<keyword evidence="11" id="KW-1185">Reference proteome</keyword>
<evidence type="ECO:0000256" key="6">
    <source>
        <dbReference type="ARBA" id="ARBA00023136"/>
    </source>
</evidence>
<evidence type="ECO:0000256" key="7">
    <source>
        <dbReference type="SAM" id="Phobius"/>
    </source>
</evidence>
<dbReference type="GeneID" id="24918012"/>
<comment type="subcellular location">
    <subcellularLocation>
        <location evidence="1">Endomembrane system</location>
        <topology evidence="1">Multi-pass membrane protein</topology>
    </subcellularLocation>
</comment>
<dbReference type="PANTHER" id="PTHR23514:SF3">
    <property type="entry name" value="BYPASS OF STOP CODON PROTEIN 6"/>
    <property type="match status" value="1"/>
</dbReference>
<dbReference type="Gene3D" id="1.20.1250.20">
    <property type="entry name" value="MFS general substrate transporter like domains"/>
    <property type="match status" value="2"/>
</dbReference>
<gene>
    <name evidence="10" type="ORF">GSBLH_T00000717001</name>
</gene>
<evidence type="ECO:0000313" key="11">
    <source>
        <dbReference type="Proteomes" id="UP000008312"/>
    </source>
</evidence>
<keyword evidence="3" id="KW-0813">Transport</keyword>
<dbReference type="InterPro" id="IPR051788">
    <property type="entry name" value="MFS_Transporter"/>
</dbReference>
<feature type="transmembrane region" description="Helical" evidence="7">
    <location>
        <begin position="78"/>
        <end position="97"/>
    </location>
</feature>
<reference evidence="10" key="1">
    <citation type="submission" date="2010-02" db="EMBL/GenBank/DDBJ databases">
        <title>Sequencing and annotation of the Blastocystis hominis genome.</title>
        <authorList>
            <person name="Wincker P."/>
        </authorList>
    </citation>
    <scope>NUCLEOTIDE SEQUENCE</scope>
    <source>
        <strain evidence="10">Singapore isolate B</strain>
    </source>
</reference>
<dbReference type="InParanoid" id="D8LXR6"/>
<evidence type="ECO:0000259" key="9">
    <source>
        <dbReference type="PROSITE" id="PS50850"/>
    </source>
</evidence>
<comment type="similarity">
    <text evidence="2">Belongs to the major facilitator superfamily.</text>
</comment>